<dbReference type="Proteomes" id="UP000663671">
    <property type="component" value="Chromosome 2"/>
</dbReference>
<evidence type="ECO:0000313" key="1">
    <source>
        <dbReference type="EMBL" id="QSS58698.1"/>
    </source>
</evidence>
<dbReference type="EMBL" id="CP069109">
    <property type="protein sequence ID" value="QSS58698.1"/>
    <property type="molecule type" value="Genomic_DNA"/>
</dbReference>
<gene>
    <name evidence="1" type="ORF">I7I51_08127</name>
</gene>
<dbReference type="OrthoDB" id="10605728at2759"/>
<protein>
    <submittedName>
        <fullName evidence="1">Uncharacterized protein</fullName>
    </submittedName>
</protein>
<organism evidence="1 2">
    <name type="scientific">Ajellomyces capsulatus</name>
    <name type="common">Darling's disease fungus</name>
    <name type="synonym">Histoplasma capsulatum</name>
    <dbReference type="NCBI Taxonomy" id="5037"/>
    <lineage>
        <taxon>Eukaryota</taxon>
        <taxon>Fungi</taxon>
        <taxon>Dikarya</taxon>
        <taxon>Ascomycota</taxon>
        <taxon>Pezizomycotina</taxon>
        <taxon>Eurotiomycetes</taxon>
        <taxon>Eurotiomycetidae</taxon>
        <taxon>Onygenales</taxon>
        <taxon>Ajellomycetaceae</taxon>
        <taxon>Histoplasma</taxon>
    </lineage>
</organism>
<dbReference type="AlphaFoldDB" id="A0A8A1LX14"/>
<name>A0A8A1LX14_AJECA</name>
<sequence length="155" mass="17462">MPKLRWGGCAERCEAMTYKLVSAYTVDGGHSNVSTPQTLRQVILNPRPLCKKLLREIAPRGLCAPGPGMSGIWTGRVEWRLCRCRNVGMSEDGESQLQGILMLKMRVTCTCIPCIYPPWRKDARDKDKKKYLHGAMKSLREADRKKHPFAAGACR</sequence>
<proteinExistence type="predicted"/>
<reference evidence="1" key="1">
    <citation type="submission" date="2021-01" db="EMBL/GenBank/DDBJ databases">
        <title>Chromosome-level genome assembly of a human fungal pathogen reveals clustering of transcriptionally co-regulated genes.</title>
        <authorList>
            <person name="Voorhies M."/>
            <person name="Cohen S."/>
            <person name="Shea T.P."/>
            <person name="Petrus S."/>
            <person name="Munoz J.F."/>
            <person name="Poplawski S."/>
            <person name="Goldman W.E."/>
            <person name="Michael T."/>
            <person name="Cuomo C.A."/>
            <person name="Sil A."/>
            <person name="Beyhan S."/>
        </authorList>
    </citation>
    <scope>NUCLEOTIDE SEQUENCE</scope>
    <source>
        <strain evidence="1">WU24</strain>
    </source>
</reference>
<dbReference type="VEuPathDB" id="FungiDB:I7I51_08127"/>
<evidence type="ECO:0000313" key="2">
    <source>
        <dbReference type="Proteomes" id="UP000663671"/>
    </source>
</evidence>
<accession>A0A8A1LX14</accession>